<comment type="similarity">
    <text evidence="1">Belongs to the ABC transporter superfamily.</text>
</comment>
<dbReference type="GO" id="GO:0022857">
    <property type="term" value="F:transmembrane transporter activity"/>
    <property type="evidence" value="ECO:0007669"/>
    <property type="project" value="TreeGrafter"/>
</dbReference>
<dbReference type="Proteomes" id="UP000216991">
    <property type="component" value="Unassembled WGS sequence"/>
</dbReference>
<dbReference type="PANTHER" id="PTHR24220">
    <property type="entry name" value="IMPORT ATP-BINDING PROTEIN"/>
    <property type="match status" value="1"/>
</dbReference>
<dbReference type="SUPFAM" id="SSF52540">
    <property type="entry name" value="P-loop containing nucleoside triphosphate hydrolases"/>
    <property type="match status" value="1"/>
</dbReference>
<dbReference type="GO" id="GO:0016887">
    <property type="term" value="F:ATP hydrolysis activity"/>
    <property type="evidence" value="ECO:0007669"/>
    <property type="project" value="InterPro"/>
</dbReference>
<gene>
    <name evidence="5" type="ORF">CHU93_05185</name>
</gene>
<comment type="caution">
    <text evidence="5">The sequence shown here is derived from an EMBL/GenBank/DDBJ whole genome shotgun (WGS) entry which is preliminary data.</text>
</comment>
<dbReference type="RefSeq" id="WP_094473085.1">
    <property type="nucleotide sequence ID" value="NZ_NOXT01000091.1"/>
</dbReference>
<dbReference type="GO" id="GO:0005886">
    <property type="term" value="C:plasma membrane"/>
    <property type="evidence" value="ECO:0007669"/>
    <property type="project" value="TreeGrafter"/>
</dbReference>
<evidence type="ECO:0000313" key="6">
    <source>
        <dbReference type="Proteomes" id="UP000216991"/>
    </source>
</evidence>
<dbReference type="GO" id="GO:0044874">
    <property type="term" value="P:lipoprotein localization to outer membrane"/>
    <property type="evidence" value="ECO:0007669"/>
    <property type="project" value="TreeGrafter"/>
</dbReference>
<dbReference type="PROSITE" id="PS50893">
    <property type="entry name" value="ABC_TRANSPORTER_2"/>
    <property type="match status" value="1"/>
</dbReference>
<dbReference type="AlphaFoldDB" id="A0A255YRT1"/>
<accession>A0A255YRT1</accession>
<dbReference type="EMBL" id="NOXT01000091">
    <property type="protein sequence ID" value="OYQ31130.1"/>
    <property type="molecule type" value="Genomic_DNA"/>
</dbReference>
<evidence type="ECO:0000259" key="4">
    <source>
        <dbReference type="PROSITE" id="PS50893"/>
    </source>
</evidence>
<proteinExistence type="inferred from homology"/>
<dbReference type="OrthoDB" id="9802264at2"/>
<dbReference type="InterPro" id="IPR017871">
    <property type="entry name" value="ABC_transporter-like_CS"/>
</dbReference>
<dbReference type="InterPro" id="IPR003439">
    <property type="entry name" value="ABC_transporter-like_ATP-bd"/>
</dbReference>
<keyword evidence="2" id="KW-0547">Nucleotide-binding</keyword>
<reference evidence="5 6" key="1">
    <citation type="submission" date="2017-07" db="EMBL/GenBank/DDBJ databases">
        <title>Sandarakinorhabdus cyanobacteriorum sp. nov., a novel bacterium isolated from cyanobacterial aggregates in a eutrophic lake.</title>
        <authorList>
            <person name="Cai H."/>
        </authorList>
    </citation>
    <scope>NUCLEOTIDE SEQUENCE [LARGE SCALE GENOMIC DNA]</scope>
    <source>
        <strain evidence="5 6">TH057</strain>
    </source>
</reference>
<keyword evidence="6" id="KW-1185">Reference proteome</keyword>
<organism evidence="5 6">
    <name type="scientific">Sandarakinorhabdus cyanobacteriorum</name>
    <dbReference type="NCBI Taxonomy" id="1981098"/>
    <lineage>
        <taxon>Bacteria</taxon>
        <taxon>Pseudomonadati</taxon>
        <taxon>Pseudomonadota</taxon>
        <taxon>Alphaproteobacteria</taxon>
        <taxon>Sphingomonadales</taxon>
        <taxon>Sphingosinicellaceae</taxon>
        <taxon>Sandarakinorhabdus</taxon>
    </lineage>
</organism>
<dbReference type="InterPro" id="IPR015854">
    <property type="entry name" value="ABC_transpr_LolD-like"/>
</dbReference>
<evidence type="ECO:0000313" key="5">
    <source>
        <dbReference type="EMBL" id="OYQ31130.1"/>
    </source>
</evidence>
<dbReference type="GO" id="GO:0089705">
    <property type="term" value="P:protein localization to outer membrane"/>
    <property type="evidence" value="ECO:0007669"/>
    <property type="project" value="TreeGrafter"/>
</dbReference>
<dbReference type="PROSITE" id="PS00211">
    <property type="entry name" value="ABC_TRANSPORTER_1"/>
    <property type="match status" value="1"/>
</dbReference>
<dbReference type="SMART" id="SM00382">
    <property type="entry name" value="AAA"/>
    <property type="match status" value="1"/>
</dbReference>
<evidence type="ECO:0000256" key="3">
    <source>
        <dbReference type="ARBA" id="ARBA00022840"/>
    </source>
</evidence>
<evidence type="ECO:0000256" key="1">
    <source>
        <dbReference type="ARBA" id="ARBA00005417"/>
    </source>
</evidence>
<sequence length="244" mass="25455">MTAALLDIRAAHVVVGAAPERFELEVEQFRLERGQRVAIVGPSGSGKSLFLELVGLIRAPAAAQLFTMATPDGPFDVAAAWNQSDLVGLARRRMLGIGFLLQSGGLLKSLSVDENVQLPAQLAGRPLSTGNHLVEALGLIGQRRLKPAALSGGQRQRAALARAMAAQPELLIADEPTAALDPGNADKVMELIVSAVETGHLQAAIVATHDLDRVRRFGLQMVHIEARSTAGGGAGTLANFGAAA</sequence>
<dbReference type="InterPro" id="IPR027417">
    <property type="entry name" value="P-loop_NTPase"/>
</dbReference>
<dbReference type="Gene3D" id="3.40.50.300">
    <property type="entry name" value="P-loop containing nucleotide triphosphate hydrolases"/>
    <property type="match status" value="1"/>
</dbReference>
<dbReference type="GO" id="GO:0005524">
    <property type="term" value="F:ATP binding"/>
    <property type="evidence" value="ECO:0007669"/>
    <property type="project" value="UniProtKB-KW"/>
</dbReference>
<dbReference type="Pfam" id="PF00005">
    <property type="entry name" value="ABC_tran"/>
    <property type="match status" value="1"/>
</dbReference>
<dbReference type="InterPro" id="IPR003593">
    <property type="entry name" value="AAA+_ATPase"/>
</dbReference>
<feature type="domain" description="ABC transporter" evidence="4">
    <location>
        <begin position="8"/>
        <end position="241"/>
    </location>
</feature>
<protein>
    <recommendedName>
        <fullName evidence="4">ABC transporter domain-containing protein</fullName>
    </recommendedName>
</protein>
<keyword evidence="3" id="KW-0067">ATP-binding</keyword>
<name>A0A255YRT1_9SPHN</name>
<dbReference type="PANTHER" id="PTHR24220:SF689">
    <property type="entry name" value="LIPOPROTEIN-RELEASING SYSTEM ATP-BINDING PROTEIN LOLD"/>
    <property type="match status" value="1"/>
</dbReference>
<evidence type="ECO:0000256" key="2">
    <source>
        <dbReference type="ARBA" id="ARBA00022741"/>
    </source>
</evidence>